<dbReference type="PANTHER" id="PTHR11014">
    <property type="entry name" value="PEPTIDASE M20 FAMILY MEMBER"/>
    <property type="match status" value="1"/>
</dbReference>
<evidence type="ECO:0000259" key="4">
    <source>
        <dbReference type="Pfam" id="PF07687"/>
    </source>
</evidence>
<feature type="signal peptide" evidence="3">
    <location>
        <begin position="1"/>
        <end position="19"/>
    </location>
</feature>
<feature type="binding site" evidence="2">
    <location>
        <position position="136"/>
    </location>
    <ligand>
        <name>Mn(2+)</name>
        <dbReference type="ChEBI" id="CHEBI:29035"/>
        <label>2</label>
    </ligand>
</feature>
<keyword evidence="3" id="KW-0732">Signal</keyword>
<feature type="binding site" evidence="2">
    <location>
        <position position="416"/>
    </location>
    <ligand>
        <name>Mn(2+)</name>
        <dbReference type="ChEBI" id="CHEBI:29035"/>
        <label>2</label>
    </ligand>
</feature>
<dbReference type="GO" id="GO:0046872">
    <property type="term" value="F:metal ion binding"/>
    <property type="evidence" value="ECO:0007669"/>
    <property type="project" value="UniProtKB-KW"/>
</dbReference>
<feature type="chain" id="PRO_5024292255" evidence="3">
    <location>
        <begin position="20"/>
        <end position="447"/>
    </location>
</feature>
<dbReference type="PIRSF" id="PIRSF005962">
    <property type="entry name" value="Pept_M20D_amidohydro"/>
    <property type="match status" value="1"/>
</dbReference>
<keyword evidence="1 5" id="KW-0378">Hydrolase</keyword>
<comment type="cofactor">
    <cofactor evidence="2">
        <name>Mn(2+)</name>
        <dbReference type="ChEBI" id="CHEBI:29035"/>
    </cofactor>
    <text evidence="2">The Mn(2+) ion enhances activity.</text>
</comment>
<dbReference type="SUPFAM" id="SSF53187">
    <property type="entry name" value="Zn-dependent exopeptidases"/>
    <property type="match status" value="1"/>
</dbReference>
<dbReference type="PANTHER" id="PTHR11014:SF63">
    <property type="entry name" value="METALLOPEPTIDASE, PUTATIVE (AFU_ORTHOLOGUE AFUA_6G09600)-RELATED"/>
    <property type="match status" value="1"/>
</dbReference>
<dbReference type="Pfam" id="PF07687">
    <property type="entry name" value="M20_dimer"/>
    <property type="match status" value="1"/>
</dbReference>
<gene>
    <name evidence="5" type="primary">hipO</name>
    <name evidence="5" type="ORF">RCZ01_08890</name>
</gene>
<evidence type="ECO:0000256" key="1">
    <source>
        <dbReference type="ARBA" id="ARBA00022801"/>
    </source>
</evidence>
<organism evidence="5 6">
    <name type="scientific">Capnocytophaga felis</name>
    <dbReference type="NCBI Taxonomy" id="2267611"/>
    <lineage>
        <taxon>Bacteria</taxon>
        <taxon>Pseudomonadati</taxon>
        <taxon>Bacteroidota</taxon>
        <taxon>Flavobacteriia</taxon>
        <taxon>Flavobacteriales</taxon>
        <taxon>Flavobacteriaceae</taxon>
        <taxon>Capnocytophaga</taxon>
    </lineage>
</organism>
<dbReference type="InterPro" id="IPR002933">
    <property type="entry name" value="Peptidase_M20"/>
</dbReference>
<dbReference type="InterPro" id="IPR036264">
    <property type="entry name" value="Bact_exopeptidase_dim_dom"/>
</dbReference>
<evidence type="ECO:0000256" key="2">
    <source>
        <dbReference type="PIRSR" id="PIRSR005962-1"/>
    </source>
</evidence>
<dbReference type="Proteomes" id="UP000398217">
    <property type="component" value="Unassembled WGS sequence"/>
</dbReference>
<dbReference type="EMBL" id="BLBC01000005">
    <property type="protein sequence ID" value="GET45587.1"/>
    <property type="molecule type" value="Genomic_DNA"/>
</dbReference>
<evidence type="ECO:0000313" key="6">
    <source>
        <dbReference type="Proteomes" id="UP000398217"/>
    </source>
</evidence>
<dbReference type="AlphaFoldDB" id="A0A5M4B8Q5"/>
<dbReference type="Pfam" id="PF01546">
    <property type="entry name" value="Peptidase_M20"/>
    <property type="match status" value="1"/>
</dbReference>
<keyword evidence="6" id="KW-1185">Reference proteome</keyword>
<proteinExistence type="predicted"/>
<protein>
    <submittedName>
        <fullName evidence="5">Amidohydrolase</fullName>
    </submittedName>
</protein>
<feature type="binding site" evidence="2">
    <location>
        <position position="170"/>
    </location>
    <ligand>
        <name>Mn(2+)</name>
        <dbReference type="ChEBI" id="CHEBI:29035"/>
        <label>2</label>
    </ligand>
</feature>
<feature type="binding site" evidence="2">
    <location>
        <position position="199"/>
    </location>
    <ligand>
        <name>Mn(2+)</name>
        <dbReference type="ChEBI" id="CHEBI:29035"/>
        <label>2</label>
    </ligand>
</feature>
<reference evidence="6" key="1">
    <citation type="journal article" date="2020" name="Int. J. Syst. Evol. Microbiol.">
        <title>Capnocytophaga felis sp. nov. isolated from the feline oral cavity.</title>
        <authorList>
            <person name="Suzuki M."/>
            <person name="Umeda K."/>
            <person name="Kimura M."/>
            <person name="Imaoka K."/>
            <person name="Morikawa S."/>
            <person name="Maeda K."/>
        </authorList>
    </citation>
    <scope>NUCLEOTIDE SEQUENCE [LARGE SCALE GENOMIC DNA]</scope>
    <source>
        <strain evidence="6">KC07070</strain>
    </source>
</reference>
<keyword evidence="2" id="KW-0464">Manganese</keyword>
<accession>A0A5M4B8Q5</accession>
<dbReference type="RefSeq" id="WP_227977307.1">
    <property type="nucleotide sequence ID" value="NZ_BLBC01000005.1"/>
</dbReference>
<dbReference type="GO" id="GO:0016787">
    <property type="term" value="F:hydrolase activity"/>
    <property type="evidence" value="ECO:0007669"/>
    <property type="project" value="UniProtKB-KW"/>
</dbReference>
<name>A0A5M4B8Q5_9FLAO</name>
<feature type="domain" description="Peptidase M20 dimerisation" evidence="4">
    <location>
        <begin position="221"/>
        <end position="311"/>
    </location>
</feature>
<dbReference type="Gene3D" id="3.40.630.10">
    <property type="entry name" value="Zn peptidases"/>
    <property type="match status" value="1"/>
</dbReference>
<dbReference type="Gene3D" id="3.30.70.360">
    <property type="match status" value="1"/>
</dbReference>
<dbReference type="InterPro" id="IPR017439">
    <property type="entry name" value="Amidohydrolase"/>
</dbReference>
<feature type="binding site" evidence="2">
    <location>
        <position position="134"/>
    </location>
    <ligand>
        <name>Mn(2+)</name>
        <dbReference type="ChEBI" id="CHEBI:29035"/>
        <label>2</label>
    </ligand>
</feature>
<evidence type="ECO:0000313" key="5">
    <source>
        <dbReference type="EMBL" id="GET45587.1"/>
    </source>
</evidence>
<dbReference type="NCBIfam" id="TIGR01891">
    <property type="entry name" value="amidohydrolases"/>
    <property type="match status" value="1"/>
</dbReference>
<evidence type="ECO:0000256" key="3">
    <source>
        <dbReference type="SAM" id="SignalP"/>
    </source>
</evidence>
<dbReference type="InterPro" id="IPR011650">
    <property type="entry name" value="Peptidase_M20_dimer"/>
</dbReference>
<comment type="caution">
    <text evidence="5">The sequence shown here is derived from an EMBL/GenBank/DDBJ whole genome shotgun (WGS) entry which is preliminary data.</text>
</comment>
<sequence length="447" mass="49449">MKKLFLFIVGLAMSVVVSAQNGKYTAVVEKGIEKDNAYYVEIFKDFHQHPELGFMEKRTAGIVAKELKQYGYEVKTGIAKTGVVGILKNGKGPVVMYRADMDANAVKETTNLPYKSTKQVVKEDGTQTYVMHACGHDAHTTWLLAAAKFMAENKKLWKGTLVMVAQPAEELIEGAEAMVQDGMYTKHNVPKPDYLFGMHTAPFSVGMVAAASGVRMAGTDQIDVTFYGIGGHGSSPQFTKDPVVMAAAAINGYQSIVSRGIDPKNSAVITVGSVQAGEDNNVIPGTALLKINLRWFSEDDRKLMIEGIKRINEGIAYSYNVDKDKYPTMVHKGWSYPLDNASELTQVIREGIKSNMKIDMMLTEELLPSVMGSEDFHHLVIHNEKKNYSYINVGIAQPERFMKSFKERKAPPFNNHNGDFEVDLAAIPFGSKVATHGLLAIFDRYKK</sequence>
<keyword evidence="2" id="KW-0479">Metal-binding</keyword>
<dbReference type="SUPFAM" id="SSF55031">
    <property type="entry name" value="Bacterial exopeptidase dimerisation domain"/>
    <property type="match status" value="1"/>
</dbReference>